<dbReference type="AlphaFoldDB" id="A0A0A0VA50"/>
<accession>A0A0A0VA50</accession>
<reference evidence="1" key="1">
    <citation type="submission" date="2013-11" db="EMBL/GenBank/DDBJ databases">
        <authorList>
            <person name="Thropp P.A."/>
            <person name="Correa S.M."/>
            <person name="Garb J.E."/>
            <person name="Binford G.J."/>
        </authorList>
    </citation>
    <scope>NUCLEOTIDE SEQUENCE</scope>
    <source>
        <tissue evidence="1">Venom gland</tissue>
    </source>
</reference>
<proteinExistence type="evidence at transcript level"/>
<evidence type="ECO:0000313" key="1">
    <source>
        <dbReference type="EMBL" id="AIW62636.1"/>
    </source>
</evidence>
<name>A0A0A0VA50_SCYTH</name>
<sequence length="34" mass="4112">MQFYGVVKLEYNSLASVKMLDEEMYEKCFIIILY</sequence>
<protein>
    <submittedName>
        <fullName evidence="1">Uncharacterized protein</fullName>
    </submittedName>
</protein>
<organism evidence="1">
    <name type="scientific">Scytodes thoracica</name>
    <name type="common">Spitting spider</name>
    <name type="synonym">Aranea thoracica</name>
    <dbReference type="NCBI Taxonomy" id="1112478"/>
    <lineage>
        <taxon>Eukaryota</taxon>
        <taxon>Metazoa</taxon>
        <taxon>Ecdysozoa</taxon>
        <taxon>Arthropoda</taxon>
        <taxon>Chelicerata</taxon>
        <taxon>Arachnida</taxon>
        <taxon>Araneae</taxon>
        <taxon>Araneomorphae</taxon>
        <taxon>Haplogynae</taxon>
        <taxon>Scytodoidea</taxon>
        <taxon>Scytodidae</taxon>
        <taxon>Scytodes</taxon>
    </lineage>
</organism>
<reference evidence="1" key="2">
    <citation type="journal article" date="2014" name="J. Proteome Res.">
        <title>Spit and venom from scytodes spiders: a diverse and distinct cocktail.</title>
        <authorList>
            <person name="Zobel-Thropp P.A."/>
            <person name="Correa S.M."/>
            <person name="Garb J.E."/>
            <person name="Binford G.J."/>
        </authorList>
    </citation>
    <scope>NUCLEOTIDE SEQUENCE</scope>
    <source>
        <tissue evidence="1">Venom gland</tissue>
    </source>
</reference>
<dbReference type="EMBL" id="KF860735">
    <property type="protein sequence ID" value="AIW62636.1"/>
    <property type="molecule type" value="mRNA"/>
</dbReference>